<reference evidence="1" key="1">
    <citation type="submission" date="2020-04" db="EMBL/GenBank/DDBJ databases">
        <authorList>
            <person name="Chiriac C."/>
            <person name="Salcher M."/>
            <person name="Ghai R."/>
            <person name="Kavagutti S V."/>
        </authorList>
    </citation>
    <scope>NUCLEOTIDE SEQUENCE</scope>
</reference>
<dbReference type="EMBL" id="LR798268">
    <property type="protein sequence ID" value="CAB5218839.1"/>
    <property type="molecule type" value="Genomic_DNA"/>
</dbReference>
<dbReference type="InterPro" id="IPR024411">
    <property type="entry name" value="Tail_terminator_phage"/>
</dbReference>
<accession>A0A6J5KL12</accession>
<sequence length="133" mass="14877">MNLLPIAQVIEEAGIAKAGTDLFLNLFPAEVETGILLRSPLTGTKIDYELPEYRKASFQAVIRTHAQKYAIGDTMARAVFGVLTFEDIQLDTIYVKYIRPRHEPVSFRGSPGNNVEFSINFDICFVVTDTDGY</sequence>
<gene>
    <name evidence="3" type="ORF">UFOVP220_4</name>
    <name evidence="1" type="ORF">UFOVP26_84</name>
    <name evidence="2" type="ORF">UFOVP44_13</name>
</gene>
<name>A0A6J5KL12_9CAUD</name>
<protein>
    <submittedName>
        <fullName evidence="1">Uncharacterized protein</fullName>
    </submittedName>
</protein>
<dbReference type="Pfam" id="PF12691">
    <property type="entry name" value="Phage_tail_terminator_6"/>
    <property type="match status" value="1"/>
</dbReference>
<evidence type="ECO:0000313" key="2">
    <source>
        <dbReference type="EMBL" id="CAB4123594.1"/>
    </source>
</evidence>
<evidence type="ECO:0000313" key="1">
    <source>
        <dbReference type="EMBL" id="CAB4122125.1"/>
    </source>
</evidence>
<dbReference type="EMBL" id="LR796152">
    <property type="protein sequence ID" value="CAB4122125.1"/>
    <property type="molecule type" value="Genomic_DNA"/>
</dbReference>
<organism evidence="1">
    <name type="scientific">uncultured Caudovirales phage</name>
    <dbReference type="NCBI Taxonomy" id="2100421"/>
    <lineage>
        <taxon>Viruses</taxon>
        <taxon>Duplodnaviria</taxon>
        <taxon>Heunggongvirae</taxon>
        <taxon>Uroviricota</taxon>
        <taxon>Caudoviricetes</taxon>
        <taxon>Peduoviridae</taxon>
        <taxon>Maltschvirus</taxon>
        <taxon>Maltschvirus maltsch</taxon>
    </lineage>
</organism>
<dbReference type="EMBL" id="LR796176">
    <property type="protein sequence ID" value="CAB4123594.1"/>
    <property type="molecule type" value="Genomic_DNA"/>
</dbReference>
<proteinExistence type="predicted"/>
<evidence type="ECO:0000313" key="3">
    <source>
        <dbReference type="EMBL" id="CAB5218839.1"/>
    </source>
</evidence>